<evidence type="ECO:0000313" key="5">
    <source>
        <dbReference type="EMBL" id="RXS97320.1"/>
    </source>
</evidence>
<keyword evidence="3" id="KW-0804">Transcription</keyword>
<name>A0A4Q1SJ82_9BACT</name>
<gene>
    <name evidence="5" type="ORF">ESZ00_05265</name>
</gene>
<dbReference type="SUPFAM" id="SSF46785">
    <property type="entry name" value="Winged helix' DNA-binding domain"/>
    <property type="match status" value="1"/>
</dbReference>
<dbReference type="CDD" id="cd07377">
    <property type="entry name" value="WHTH_GntR"/>
    <property type="match status" value="1"/>
</dbReference>
<dbReference type="InterPro" id="IPR036390">
    <property type="entry name" value="WH_DNA-bd_sf"/>
</dbReference>
<dbReference type="AlphaFoldDB" id="A0A4Q1SJ82"/>
<dbReference type="GO" id="GO:0003677">
    <property type="term" value="F:DNA binding"/>
    <property type="evidence" value="ECO:0007669"/>
    <property type="project" value="UniProtKB-KW"/>
</dbReference>
<dbReference type="PROSITE" id="PS50949">
    <property type="entry name" value="HTH_GNTR"/>
    <property type="match status" value="1"/>
</dbReference>
<evidence type="ECO:0000259" key="4">
    <source>
        <dbReference type="PROSITE" id="PS50949"/>
    </source>
</evidence>
<keyword evidence="2" id="KW-0238">DNA-binding</keyword>
<comment type="caution">
    <text evidence="5">The sequence shown here is derived from an EMBL/GenBank/DDBJ whole genome shotgun (WGS) entry which is preliminary data.</text>
</comment>
<reference evidence="5 6" key="1">
    <citation type="journal article" date="2016" name="Int. J. Syst. Evol. Microbiol.">
        <title>Acidipila dinghuensis sp. nov., an acidobacterium isolated from forest soil.</title>
        <authorList>
            <person name="Jiang Y.W."/>
            <person name="Wang J."/>
            <person name="Chen M.H."/>
            <person name="Lv Y.Y."/>
            <person name="Qiu L.H."/>
        </authorList>
    </citation>
    <scope>NUCLEOTIDE SEQUENCE [LARGE SCALE GENOMIC DNA]</scope>
    <source>
        <strain evidence="5 6">DHOF10</strain>
    </source>
</reference>
<dbReference type="GO" id="GO:0045892">
    <property type="term" value="P:negative regulation of DNA-templated transcription"/>
    <property type="evidence" value="ECO:0007669"/>
    <property type="project" value="TreeGrafter"/>
</dbReference>
<accession>A0A4Q1SJ82</accession>
<evidence type="ECO:0000313" key="6">
    <source>
        <dbReference type="Proteomes" id="UP000290253"/>
    </source>
</evidence>
<evidence type="ECO:0000256" key="3">
    <source>
        <dbReference type="ARBA" id="ARBA00023163"/>
    </source>
</evidence>
<dbReference type="InterPro" id="IPR000524">
    <property type="entry name" value="Tscrpt_reg_HTH_GntR"/>
</dbReference>
<dbReference type="PRINTS" id="PR00035">
    <property type="entry name" value="HTHGNTR"/>
</dbReference>
<dbReference type="SMART" id="SM00345">
    <property type="entry name" value="HTH_GNTR"/>
    <property type="match status" value="1"/>
</dbReference>
<dbReference type="InterPro" id="IPR036388">
    <property type="entry name" value="WH-like_DNA-bd_sf"/>
</dbReference>
<protein>
    <submittedName>
        <fullName evidence="5">GntR family transcriptional regulator</fullName>
    </submittedName>
</protein>
<feature type="domain" description="HTH gntR-type" evidence="4">
    <location>
        <begin position="32"/>
        <end position="100"/>
    </location>
</feature>
<dbReference type="GO" id="GO:0003700">
    <property type="term" value="F:DNA-binding transcription factor activity"/>
    <property type="evidence" value="ECO:0007669"/>
    <property type="project" value="InterPro"/>
</dbReference>
<dbReference type="EMBL" id="SDMK01000001">
    <property type="protein sequence ID" value="RXS97320.1"/>
    <property type="molecule type" value="Genomic_DNA"/>
</dbReference>
<evidence type="ECO:0000256" key="1">
    <source>
        <dbReference type="ARBA" id="ARBA00023015"/>
    </source>
</evidence>
<organism evidence="5 6">
    <name type="scientific">Silvibacterium dinghuense</name>
    <dbReference type="NCBI Taxonomy" id="1560006"/>
    <lineage>
        <taxon>Bacteria</taxon>
        <taxon>Pseudomonadati</taxon>
        <taxon>Acidobacteriota</taxon>
        <taxon>Terriglobia</taxon>
        <taxon>Terriglobales</taxon>
        <taxon>Acidobacteriaceae</taxon>
        <taxon>Silvibacterium</taxon>
    </lineage>
</organism>
<proteinExistence type="predicted"/>
<evidence type="ECO:0000256" key="2">
    <source>
        <dbReference type="ARBA" id="ARBA00023125"/>
    </source>
</evidence>
<sequence>MSMREREAAVLPGKGESMPDLIDCRLNRDSFMPLYQQIKNWLLYKIEAGQFAEGDGIPSEVDFSRSLDVSRATVRQAFYELRLEGHVTRDKGRGTFVSPRKQP</sequence>
<dbReference type="InterPro" id="IPR050679">
    <property type="entry name" value="Bact_HTH_transcr_reg"/>
</dbReference>
<dbReference type="Pfam" id="PF00392">
    <property type="entry name" value="GntR"/>
    <property type="match status" value="1"/>
</dbReference>
<dbReference type="OrthoDB" id="120836at2"/>
<dbReference type="Proteomes" id="UP000290253">
    <property type="component" value="Unassembled WGS sequence"/>
</dbReference>
<dbReference type="PANTHER" id="PTHR44846:SF1">
    <property type="entry name" value="MANNOSYL-D-GLYCERATE TRANSPORT_METABOLISM SYSTEM REPRESSOR MNGR-RELATED"/>
    <property type="match status" value="1"/>
</dbReference>
<keyword evidence="6" id="KW-1185">Reference proteome</keyword>
<keyword evidence="1" id="KW-0805">Transcription regulation</keyword>
<dbReference type="PANTHER" id="PTHR44846">
    <property type="entry name" value="MANNOSYL-D-GLYCERATE TRANSPORT/METABOLISM SYSTEM REPRESSOR MNGR-RELATED"/>
    <property type="match status" value="1"/>
</dbReference>
<dbReference type="Gene3D" id="1.10.10.10">
    <property type="entry name" value="Winged helix-like DNA-binding domain superfamily/Winged helix DNA-binding domain"/>
    <property type="match status" value="1"/>
</dbReference>